<dbReference type="SUPFAM" id="SSF52540">
    <property type="entry name" value="P-loop containing nucleoside triphosphate hydrolases"/>
    <property type="match status" value="1"/>
</dbReference>
<keyword evidence="7" id="KW-1185">Reference proteome</keyword>
<dbReference type="GO" id="GO:0005770">
    <property type="term" value="C:late endosome"/>
    <property type="evidence" value="ECO:0007669"/>
    <property type="project" value="TreeGrafter"/>
</dbReference>
<evidence type="ECO:0000256" key="1">
    <source>
        <dbReference type="ARBA" id="ARBA00006270"/>
    </source>
</evidence>
<dbReference type="OrthoDB" id="245989at2759"/>
<evidence type="ECO:0000256" key="2">
    <source>
        <dbReference type="ARBA" id="ARBA00022741"/>
    </source>
</evidence>
<dbReference type="GO" id="GO:0008333">
    <property type="term" value="P:endosome to lysosome transport"/>
    <property type="evidence" value="ECO:0007669"/>
    <property type="project" value="TreeGrafter"/>
</dbReference>
<dbReference type="SMART" id="SM00173">
    <property type="entry name" value="RAS"/>
    <property type="match status" value="1"/>
</dbReference>
<dbReference type="AlphaFoldDB" id="A0A9Q0LP35"/>
<dbReference type="Pfam" id="PF00071">
    <property type="entry name" value="Ras"/>
    <property type="match status" value="1"/>
</dbReference>
<gene>
    <name evidence="6" type="ORF">M0811_05261</name>
    <name evidence="5" type="ORF">M0811_06472</name>
</gene>
<comment type="similarity">
    <text evidence="1">Belongs to the small GTPase superfamily. Rab family.</text>
</comment>
<dbReference type="SMART" id="SM00174">
    <property type="entry name" value="RHO"/>
    <property type="match status" value="1"/>
</dbReference>
<keyword evidence="2" id="KW-0547">Nucleotide-binding</keyword>
<dbReference type="Proteomes" id="UP001149090">
    <property type="component" value="Unassembled WGS sequence"/>
</dbReference>
<dbReference type="GO" id="GO:0090385">
    <property type="term" value="P:phagosome-lysosome fusion"/>
    <property type="evidence" value="ECO:0007669"/>
    <property type="project" value="TreeGrafter"/>
</dbReference>
<dbReference type="PROSITE" id="PS51419">
    <property type="entry name" value="RAB"/>
    <property type="match status" value="1"/>
</dbReference>
<dbReference type="GO" id="GO:0005764">
    <property type="term" value="C:lysosome"/>
    <property type="evidence" value="ECO:0007669"/>
    <property type="project" value="TreeGrafter"/>
</dbReference>
<dbReference type="NCBIfam" id="TIGR00231">
    <property type="entry name" value="small_GTP"/>
    <property type="match status" value="1"/>
</dbReference>
<dbReference type="EMBL" id="JAPDFW010000055">
    <property type="protein sequence ID" value="KAJ5078004.1"/>
    <property type="molecule type" value="Genomic_DNA"/>
</dbReference>
<dbReference type="EMBL" id="JAPDFW010000061">
    <property type="protein sequence ID" value="KAJ5076472.1"/>
    <property type="molecule type" value="Genomic_DNA"/>
</dbReference>
<evidence type="ECO:0000256" key="3">
    <source>
        <dbReference type="ARBA" id="ARBA00023134"/>
    </source>
</evidence>
<dbReference type="GO" id="GO:0003924">
    <property type="term" value="F:GTPase activity"/>
    <property type="evidence" value="ECO:0007669"/>
    <property type="project" value="InterPro"/>
</dbReference>
<dbReference type="PANTHER" id="PTHR47981">
    <property type="entry name" value="RAB FAMILY"/>
    <property type="match status" value="1"/>
</dbReference>
<dbReference type="GO" id="GO:0005525">
    <property type="term" value="F:GTP binding"/>
    <property type="evidence" value="ECO:0007669"/>
    <property type="project" value="UniProtKB-KW"/>
</dbReference>
<evidence type="ECO:0000313" key="6">
    <source>
        <dbReference type="EMBL" id="KAJ5078004.1"/>
    </source>
</evidence>
<dbReference type="InterPro" id="IPR005225">
    <property type="entry name" value="Small_GTP-bd"/>
</dbReference>
<feature type="compositionally biased region" description="Polar residues" evidence="4">
    <location>
        <begin position="193"/>
        <end position="202"/>
    </location>
</feature>
<evidence type="ECO:0000256" key="4">
    <source>
        <dbReference type="SAM" id="MobiDB-lite"/>
    </source>
</evidence>
<name>A0A9Q0LP35_ANAIG</name>
<evidence type="ECO:0000313" key="5">
    <source>
        <dbReference type="EMBL" id="KAJ5076472.1"/>
    </source>
</evidence>
<dbReference type="SMART" id="SM00175">
    <property type="entry name" value="RAB"/>
    <property type="match status" value="1"/>
</dbReference>
<organism evidence="5 7">
    <name type="scientific">Anaeramoeba ignava</name>
    <name type="common">Anaerobic marine amoeba</name>
    <dbReference type="NCBI Taxonomy" id="1746090"/>
    <lineage>
        <taxon>Eukaryota</taxon>
        <taxon>Metamonada</taxon>
        <taxon>Anaeramoebidae</taxon>
        <taxon>Anaeramoeba</taxon>
    </lineage>
</organism>
<dbReference type="SMART" id="SM00176">
    <property type="entry name" value="RAN"/>
    <property type="match status" value="1"/>
</dbReference>
<dbReference type="OMA" id="NAERNCL"/>
<sequence>MCAEKIDKDGQLYKVIVIGSFACGKTSIIKRFTEGVFTPNYKITIGVDFAEAQLTKNGKEITLQLWDIAGHERFGAMTRTYYKESSAAIIVFDLTREMTLHEAKKWRDDVMDKVLLPNNEHVPMILLANKCDLENQQIEDEQINEFAETEGFFKWFKTSAKDNIGIDNAMNSLVDKLIELSIEARKPKEKDTIQIQDTSLTDQKNEKKNQKTGCC</sequence>
<feature type="region of interest" description="Disordered" evidence="4">
    <location>
        <begin position="191"/>
        <end position="215"/>
    </location>
</feature>
<keyword evidence="3" id="KW-0342">GTP-binding</keyword>
<dbReference type="GO" id="GO:0045335">
    <property type="term" value="C:phagocytic vesicle"/>
    <property type="evidence" value="ECO:0007669"/>
    <property type="project" value="TreeGrafter"/>
</dbReference>
<reference evidence="5" key="1">
    <citation type="submission" date="2022-10" db="EMBL/GenBank/DDBJ databases">
        <title>Novel sulphate-reducing endosymbionts in the free-living metamonad Anaeramoeba.</title>
        <authorList>
            <person name="Jerlstrom-Hultqvist J."/>
            <person name="Cepicka I."/>
            <person name="Gallot-Lavallee L."/>
            <person name="Salas-Leiva D."/>
            <person name="Curtis B.A."/>
            <person name="Zahonova K."/>
            <person name="Pipaliya S."/>
            <person name="Dacks J."/>
            <person name="Roger A.J."/>
        </authorList>
    </citation>
    <scope>NUCLEOTIDE SEQUENCE</scope>
    <source>
        <strain evidence="5">BMAN</strain>
    </source>
</reference>
<dbReference type="PRINTS" id="PR00449">
    <property type="entry name" value="RASTRNSFRMNG"/>
</dbReference>
<dbReference type="PANTHER" id="PTHR47981:SF39">
    <property type="entry name" value="RAS-RELATED PROTEIN RAB"/>
    <property type="match status" value="1"/>
</dbReference>
<proteinExistence type="inferred from homology"/>
<dbReference type="Gene3D" id="3.40.50.300">
    <property type="entry name" value="P-loop containing nucleotide triphosphate hydrolases"/>
    <property type="match status" value="1"/>
</dbReference>
<accession>A0A9Q0LP35</accession>
<comment type="caution">
    <text evidence="5">The sequence shown here is derived from an EMBL/GenBank/DDBJ whole genome shotgun (WGS) entry which is preliminary data.</text>
</comment>
<dbReference type="InterPro" id="IPR001806">
    <property type="entry name" value="Small_GTPase"/>
</dbReference>
<dbReference type="InterPro" id="IPR027417">
    <property type="entry name" value="P-loop_NTPase"/>
</dbReference>
<protein>
    <submittedName>
        <fullName evidence="5">Ras-related protein rab-32</fullName>
    </submittedName>
</protein>
<dbReference type="PROSITE" id="PS51421">
    <property type="entry name" value="RAS"/>
    <property type="match status" value="1"/>
</dbReference>
<dbReference type="FunFam" id="3.40.50.300:FF:002133">
    <property type="entry name" value="Ras family protein"/>
    <property type="match status" value="1"/>
</dbReference>
<evidence type="ECO:0000313" key="7">
    <source>
        <dbReference type="Proteomes" id="UP001149090"/>
    </source>
</evidence>